<keyword evidence="6" id="KW-1185">Reference proteome</keyword>
<feature type="non-terminal residue" evidence="5">
    <location>
        <position position="1"/>
    </location>
</feature>
<feature type="compositionally biased region" description="Acidic residues" evidence="3">
    <location>
        <begin position="506"/>
        <end position="518"/>
    </location>
</feature>
<sequence>MPMTLRADGLQPPLHEQIAELQRKIQLLEGDKKAYYESSQLTIKKNKECVQRLREENKRLHKQLAETLAGDERVINDAFQNRQVEKAAMRNKTGKAAIQVMDHKVCDKIKRLNAMKHYTETRKRRLEELKLQHTQDEQKKQAVQEANEQESEEAMNLRILENRLEKTQLKCQEAEHVMKVYRKLKDHLQEESLTFQNQLDGLETEILRQKQELKELQTMSNDAQLAKEAAKAELQHQEEMLFRERREREQILAEYKRLAEERRAHAERVERRVQRAAMQGDDGGADTQRDNLGEVEEEKTITTFEEAFQRIKEATGVTDTQEVVQRFISQGDTQKHLELIKSENEKTLVRLKEEQERLQAEFQEMKYSGEAKLSRGQQMLEELAAHLQAEEKRRDEGKENVEKLTRILSNVRAGIEHLADKMQHVKIPRSHLPTVQLPPSSEEYVLDLLSISEQKLLQLMEELQGKDLAVVLKEMEEEEFHASIEGKLPASNMRIKLPEAQKQDLYDEDDESDDDETDVITRSTLKQQSQQIIDSRTKRKTRTKKKKGKQ</sequence>
<dbReference type="InterPro" id="IPR033192">
    <property type="entry name" value="ODAD3"/>
</dbReference>
<feature type="coiled-coil region" evidence="2">
    <location>
        <begin position="337"/>
        <end position="407"/>
    </location>
</feature>
<protein>
    <submittedName>
        <fullName evidence="5">CC151 protein</fullName>
    </submittedName>
</protein>
<feature type="region of interest" description="Disordered" evidence="3">
    <location>
        <begin position="132"/>
        <end position="151"/>
    </location>
</feature>
<accession>A0ABS2YS58</accession>
<dbReference type="InterPro" id="IPR049258">
    <property type="entry name" value="ODAD1_CC"/>
</dbReference>
<feature type="domain" description="ODAD1 central coiled coil region" evidence="4">
    <location>
        <begin position="156"/>
        <end position="423"/>
    </location>
</feature>
<feature type="region of interest" description="Disordered" evidence="3">
    <location>
        <begin position="499"/>
        <end position="550"/>
    </location>
</feature>
<evidence type="ECO:0000313" key="6">
    <source>
        <dbReference type="Proteomes" id="UP001166052"/>
    </source>
</evidence>
<evidence type="ECO:0000256" key="2">
    <source>
        <dbReference type="SAM" id="Coils"/>
    </source>
</evidence>
<evidence type="ECO:0000256" key="3">
    <source>
        <dbReference type="SAM" id="MobiDB-lite"/>
    </source>
</evidence>
<gene>
    <name evidence="5" type="primary">Ccdc151_0</name>
    <name evidence="5" type="ORF">GTO92_0021227</name>
</gene>
<feature type="non-terminal residue" evidence="5">
    <location>
        <position position="550"/>
    </location>
</feature>
<keyword evidence="1 2" id="KW-0175">Coiled coil</keyword>
<proteinExistence type="predicted"/>
<feature type="compositionally biased region" description="Polar residues" evidence="3">
    <location>
        <begin position="520"/>
        <end position="534"/>
    </location>
</feature>
<evidence type="ECO:0000313" key="5">
    <source>
        <dbReference type="EMBL" id="MBN3289319.1"/>
    </source>
</evidence>
<evidence type="ECO:0000259" key="4">
    <source>
        <dbReference type="Pfam" id="PF21773"/>
    </source>
</evidence>
<feature type="coiled-coil region" evidence="2">
    <location>
        <begin position="18"/>
        <end position="70"/>
    </location>
</feature>
<reference evidence="5" key="1">
    <citation type="journal article" date="2021" name="Cell">
        <title>Tracing the genetic footprints of vertebrate landing in non-teleost ray-finned fishes.</title>
        <authorList>
            <person name="Bi X."/>
            <person name="Wang K."/>
            <person name="Yang L."/>
            <person name="Pan H."/>
            <person name="Jiang H."/>
            <person name="Wei Q."/>
            <person name="Fang M."/>
            <person name="Yu H."/>
            <person name="Zhu C."/>
            <person name="Cai Y."/>
            <person name="He Y."/>
            <person name="Gan X."/>
            <person name="Zeng H."/>
            <person name="Yu D."/>
            <person name="Zhu Y."/>
            <person name="Jiang H."/>
            <person name="Qiu Q."/>
            <person name="Yang H."/>
            <person name="Zhang Y.E."/>
            <person name="Wang W."/>
            <person name="Zhu M."/>
            <person name="He S."/>
            <person name="Zhang G."/>
        </authorList>
    </citation>
    <scope>NUCLEOTIDE SEQUENCE</scope>
    <source>
        <strain evidence="5">Bchr_001</strain>
    </source>
</reference>
<dbReference type="Proteomes" id="UP001166052">
    <property type="component" value="Unassembled WGS sequence"/>
</dbReference>
<dbReference type="EMBL" id="JAAWVN010002171">
    <property type="protein sequence ID" value="MBN3289319.1"/>
    <property type="molecule type" value="Genomic_DNA"/>
</dbReference>
<feature type="compositionally biased region" description="Basic residues" evidence="3">
    <location>
        <begin position="537"/>
        <end position="550"/>
    </location>
</feature>
<comment type="caution">
    <text evidence="5">The sequence shown here is derived from an EMBL/GenBank/DDBJ whole genome shotgun (WGS) entry which is preliminary data.</text>
</comment>
<name>A0ABS2YS58_POLSE</name>
<dbReference type="PANTHER" id="PTHR46518">
    <property type="entry name" value="COILED-COIL DOMAIN-CONTAINING PROTEIN 151"/>
    <property type="match status" value="1"/>
</dbReference>
<dbReference type="Pfam" id="PF21773">
    <property type="entry name" value="ODAD1_CC"/>
    <property type="match status" value="1"/>
</dbReference>
<evidence type="ECO:0000256" key="1">
    <source>
        <dbReference type="ARBA" id="ARBA00023054"/>
    </source>
</evidence>
<dbReference type="PANTHER" id="PTHR46518:SF1">
    <property type="entry name" value="OUTER DYNEIN ARM-DOCKING COMPLEX SUBUNIT 3"/>
    <property type="match status" value="1"/>
</dbReference>
<feature type="compositionally biased region" description="Basic and acidic residues" evidence="3">
    <location>
        <begin position="132"/>
        <end position="142"/>
    </location>
</feature>
<organism evidence="5 6">
    <name type="scientific">Polypterus senegalus</name>
    <name type="common">Senegal bichir</name>
    <dbReference type="NCBI Taxonomy" id="55291"/>
    <lineage>
        <taxon>Eukaryota</taxon>
        <taxon>Metazoa</taxon>
        <taxon>Chordata</taxon>
        <taxon>Craniata</taxon>
        <taxon>Vertebrata</taxon>
        <taxon>Euteleostomi</taxon>
        <taxon>Actinopterygii</taxon>
        <taxon>Polypteriformes</taxon>
        <taxon>Polypteridae</taxon>
        <taxon>Polypterus</taxon>
    </lineage>
</organism>